<dbReference type="Pfam" id="PF07702">
    <property type="entry name" value="UTRA"/>
    <property type="match status" value="1"/>
</dbReference>
<evidence type="ECO:0000256" key="2">
    <source>
        <dbReference type="ARBA" id="ARBA00023125"/>
    </source>
</evidence>
<evidence type="ECO:0000256" key="1">
    <source>
        <dbReference type="ARBA" id="ARBA00023015"/>
    </source>
</evidence>
<dbReference type="PROSITE" id="PS50949">
    <property type="entry name" value="HTH_GNTR"/>
    <property type="match status" value="1"/>
</dbReference>
<organism evidence="5 6">
    <name type="scientific">Clostridium hominis</name>
    <dbReference type="NCBI Taxonomy" id="2763036"/>
    <lineage>
        <taxon>Bacteria</taxon>
        <taxon>Bacillati</taxon>
        <taxon>Bacillota</taxon>
        <taxon>Clostridia</taxon>
        <taxon>Eubacteriales</taxon>
        <taxon>Clostridiaceae</taxon>
        <taxon>Clostridium</taxon>
    </lineage>
</organism>
<dbReference type="Gene3D" id="3.40.1410.10">
    <property type="entry name" value="Chorismate lyase-like"/>
    <property type="match status" value="1"/>
</dbReference>
<gene>
    <name evidence="5" type="ORF">H8S20_04615</name>
</gene>
<evidence type="ECO:0000256" key="3">
    <source>
        <dbReference type="ARBA" id="ARBA00023163"/>
    </source>
</evidence>
<accession>A0ABR7DBC3</accession>
<dbReference type="SMART" id="SM00866">
    <property type="entry name" value="UTRA"/>
    <property type="match status" value="1"/>
</dbReference>
<dbReference type="PRINTS" id="PR00035">
    <property type="entry name" value="HTHGNTR"/>
</dbReference>
<evidence type="ECO:0000313" key="6">
    <source>
        <dbReference type="Proteomes" id="UP000596929"/>
    </source>
</evidence>
<name>A0ABR7DBC3_9CLOT</name>
<dbReference type="InterPro" id="IPR050679">
    <property type="entry name" value="Bact_HTH_transcr_reg"/>
</dbReference>
<proteinExistence type="predicted"/>
<dbReference type="Gene3D" id="1.10.10.10">
    <property type="entry name" value="Winged helix-like DNA-binding domain superfamily/Winged helix DNA-binding domain"/>
    <property type="match status" value="1"/>
</dbReference>
<dbReference type="Pfam" id="PF00392">
    <property type="entry name" value="GntR"/>
    <property type="match status" value="1"/>
</dbReference>
<dbReference type="InterPro" id="IPR011663">
    <property type="entry name" value="UTRA"/>
</dbReference>
<dbReference type="InterPro" id="IPR036388">
    <property type="entry name" value="WH-like_DNA-bd_sf"/>
</dbReference>
<feature type="domain" description="HTH gntR-type" evidence="4">
    <location>
        <begin position="5"/>
        <end position="73"/>
    </location>
</feature>
<sequence length="233" mass="27012">MNKGAPLYITVMEVIKEKIINGVYKIGDLIPTETELEREFEVSKITIRKAIEMLESDGYVVKRSGKGTTVISNSIFNKLSKGESFSNILNKEGFQVRKEKTEIEKIDLEPQNEMYKHFGDKCYKIKRVYYLDGKPYIHFIHYVPSSTMIEENTDGNDLSVYMALYKSGLYINKFHDEFFIDYPSLAVLEELNLTEGPLLGRKRKTLNNKGEVIEISIAEYNTKIHNYVINYYV</sequence>
<keyword evidence="6" id="KW-1185">Reference proteome</keyword>
<dbReference type="Proteomes" id="UP000596929">
    <property type="component" value="Unassembled WGS sequence"/>
</dbReference>
<dbReference type="PANTHER" id="PTHR44846:SF1">
    <property type="entry name" value="MANNOSYL-D-GLYCERATE TRANSPORT_METABOLISM SYSTEM REPRESSOR MNGR-RELATED"/>
    <property type="match status" value="1"/>
</dbReference>
<dbReference type="EMBL" id="JACOOO010000004">
    <property type="protein sequence ID" value="MBC5628173.1"/>
    <property type="molecule type" value="Genomic_DNA"/>
</dbReference>
<dbReference type="RefSeq" id="WP_032120135.1">
    <property type="nucleotide sequence ID" value="NZ_JACOOO010000004.1"/>
</dbReference>
<keyword evidence="2" id="KW-0238">DNA-binding</keyword>
<evidence type="ECO:0000313" key="5">
    <source>
        <dbReference type="EMBL" id="MBC5628173.1"/>
    </source>
</evidence>
<comment type="caution">
    <text evidence="5">The sequence shown here is derived from an EMBL/GenBank/DDBJ whole genome shotgun (WGS) entry which is preliminary data.</text>
</comment>
<dbReference type="SUPFAM" id="SSF46785">
    <property type="entry name" value="Winged helix' DNA-binding domain"/>
    <property type="match status" value="1"/>
</dbReference>
<dbReference type="InterPro" id="IPR036390">
    <property type="entry name" value="WH_DNA-bd_sf"/>
</dbReference>
<dbReference type="SMART" id="SM00345">
    <property type="entry name" value="HTH_GNTR"/>
    <property type="match status" value="1"/>
</dbReference>
<keyword evidence="3" id="KW-0804">Transcription</keyword>
<dbReference type="InterPro" id="IPR028978">
    <property type="entry name" value="Chorismate_lyase_/UTRA_dom_sf"/>
</dbReference>
<evidence type="ECO:0000259" key="4">
    <source>
        <dbReference type="PROSITE" id="PS50949"/>
    </source>
</evidence>
<reference evidence="5 6" key="1">
    <citation type="submission" date="2020-08" db="EMBL/GenBank/DDBJ databases">
        <title>Genome public.</title>
        <authorList>
            <person name="Liu C."/>
            <person name="Sun Q."/>
        </authorList>
    </citation>
    <scope>NUCLEOTIDE SEQUENCE [LARGE SCALE GENOMIC DNA]</scope>
    <source>
        <strain evidence="5 6">NSJ-6</strain>
    </source>
</reference>
<protein>
    <submittedName>
        <fullName evidence="5">GntR family transcriptional regulator</fullName>
    </submittedName>
</protein>
<keyword evidence="1" id="KW-0805">Transcription regulation</keyword>
<dbReference type="InterPro" id="IPR000524">
    <property type="entry name" value="Tscrpt_reg_HTH_GntR"/>
</dbReference>
<dbReference type="SUPFAM" id="SSF64288">
    <property type="entry name" value="Chorismate lyase-like"/>
    <property type="match status" value="1"/>
</dbReference>
<dbReference type="CDD" id="cd07377">
    <property type="entry name" value="WHTH_GntR"/>
    <property type="match status" value="1"/>
</dbReference>
<dbReference type="PANTHER" id="PTHR44846">
    <property type="entry name" value="MANNOSYL-D-GLYCERATE TRANSPORT/METABOLISM SYSTEM REPRESSOR MNGR-RELATED"/>
    <property type="match status" value="1"/>
</dbReference>